<protein>
    <submittedName>
        <fullName evidence="8">E41L1 protein</fullName>
    </submittedName>
</protein>
<dbReference type="InterPro" id="IPR008379">
    <property type="entry name" value="Band_4.1_C"/>
</dbReference>
<evidence type="ECO:0000259" key="7">
    <source>
        <dbReference type="PROSITE" id="PS50057"/>
    </source>
</evidence>
<feature type="non-terminal residue" evidence="8">
    <location>
        <position position="865"/>
    </location>
</feature>
<dbReference type="InterPro" id="IPR019748">
    <property type="entry name" value="FERM_central"/>
</dbReference>
<dbReference type="SUPFAM" id="SSF47031">
    <property type="entry name" value="Second domain of FERM"/>
    <property type="match status" value="1"/>
</dbReference>
<dbReference type="PROSITE" id="PS50057">
    <property type="entry name" value="FERM_3"/>
    <property type="match status" value="1"/>
</dbReference>
<dbReference type="InterPro" id="IPR018979">
    <property type="entry name" value="FERM_N"/>
</dbReference>
<organism evidence="8 9">
    <name type="scientific">Cochlearius cochlearius</name>
    <name type="common">Boat-billed heron</name>
    <dbReference type="NCBI Taxonomy" id="110676"/>
    <lineage>
        <taxon>Eukaryota</taxon>
        <taxon>Metazoa</taxon>
        <taxon>Chordata</taxon>
        <taxon>Craniata</taxon>
        <taxon>Vertebrata</taxon>
        <taxon>Euteleostomi</taxon>
        <taxon>Archelosauria</taxon>
        <taxon>Archosauria</taxon>
        <taxon>Dinosauria</taxon>
        <taxon>Saurischia</taxon>
        <taxon>Theropoda</taxon>
        <taxon>Coelurosauria</taxon>
        <taxon>Aves</taxon>
        <taxon>Neognathae</taxon>
        <taxon>Neoaves</taxon>
        <taxon>Aequornithes</taxon>
        <taxon>Pelecaniformes</taxon>
        <taxon>Ardeidae</taxon>
        <taxon>Cochlearius</taxon>
    </lineage>
</organism>
<evidence type="ECO:0000313" key="8">
    <source>
        <dbReference type="EMBL" id="NXE82801.1"/>
    </source>
</evidence>
<keyword evidence="2" id="KW-0963">Cytoplasm</keyword>
<dbReference type="Pfam" id="PF05902">
    <property type="entry name" value="4_1_CTD"/>
    <property type="match status" value="1"/>
</dbReference>
<dbReference type="InterPro" id="IPR000798">
    <property type="entry name" value="Ez/rad/moesin-like"/>
</dbReference>
<dbReference type="SMART" id="SM01196">
    <property type="entry name" value="FERM_C"/>
    <property type="match status" value="1"/>
</dbReference>
<dbReference type="CDD" id="cd13184">
    <property type="entry name" value="FERM_C_4_1_family"/>
    <property type="match status" value="1"/>
</dbReference>
<comment type="subcellular location">
    <subcellularLocation>
        <location evidence="1">Cytoplasm</location>
        <location evidence="1">Cytoskeleton</location>
    </subcellularLocation>
</comment>
<dbReference type="PANTHER" id="PTHR23280">
    <property type="entry name" value="4.1 G PROTEIN"/>
    <property type="match status" value="1"/>
</dbReference>
<feature type="compositionally biased region" description="Low complexity" evidence="6">
    <location>
        <begin position="728"/>
        <end position="743"/>
    </location>
</feature>
<feature type="compositionally biased region" description="Basic and acidic residues" evidence="6">
    <location>
        <begin position="503"/>
        <end position="522"/>
    </location>
</feature>
<dbReference type="PROSITE" id="PS00661">
    <property type="entry name" value="FERM_2"/>
    <property type="match status" value="1"/>
</dbReference>
<feature type="region of interest" description="Disordered" evidence="6">
    <location>
        <begin position="633"/>
        <end position="774"/>
    </location>
</feature>
<accession>A0A7K8PTT0</accession>
<dbReference type="Proteomes" id="UP000525205">
    <property type="component" value="Unassembled WGS sequence"/>
</dbReference>
<dbReference type="GO" id="GO:0003779">
    <property type="term" value="F:actin binding"/>
    <property type="evidence" value="ECO:0007669"/>
    <property type="project" value="UniProtKB-KW"/>
</dbReference>
<dbReference type="InterPro" id="IPR014847">
    <property type="entry name" value="FA"/>
</dbReference>
<feature type="compositionally biased region" description="Basic and acidic residues" evidence="6">
    <location>
        <begin position="531"/>
        <end position="568"/>
    </location>
</feature>
<evidence type="ECO:0000256" key="3">
    <source>
        <dbReference type="ARBA" id="ARBA00022553"/>
    </source>
</evidence>
<dbReference type="FunFam" id="3.10.20.90:FF:000002">
    <property type="entry name" value="Erythrocyte protein band 4.1-like 3"/>
    <property type="match status" value="1"/>
</dbReference>
<dbReference type="InterPro" id="IPR019747">
    <property type="entry name" value="FERM_CS"/>
</dbReference>
<dbReference type="CDD" id="cd14473">
    <property type="entry name" value="FERM_B-lobe"/>
    <property type="match status" value="1"/>
</dbReference>
<dbReference type="AlphaFoldDB" id="A0A7K8PTT0"/>
<evidence type="ECO:0000256" key="5">
    <source>
        <dbReference type="ARBA" id="ARBA00023212"/>
    </source>
</evidence>
<evidence type="ECO:0000256" key="1">
    <source>
        <dbReference type="ARBA" id="ARBA00004245"/>
    </source>
</evidence>
<dbReference type="Pfam" id="PF08736">
    <property type="entry name" value="FA"/>
    <property type="match status" value="1"/>
</dbReference>
<dbReference type="InterPro" id="IPR007477">
    <property type="entry name" value="SAB_dom"/>
</dbReference>
<dbReference type="SUPFAM" id="SSF50729">
    <property type="entry name" value="PH domain-like"/>
    <property type="match status" value="1"/>
</dbReference>
<dbReference type="Gene3D" id="3.10.20.90">
    <property type="entry name" value="Phosphatidylinositol 3-kinase Catalytic Subunit, Chain A, domain 1"/>
    <property type="match status" value="1"/>
</dbReference>
<dbReference type="InterPro" id="IPR029071">
    <property type="entry name" value="Ubiquitin-like_domsf"/>
</dbReference>
<dbReference type="SMART" id="SM01195">
    <property type="entry name" value="FA"/>
    <property type="match status" value="1"/>
</dbReference>
<dbReference type="InterPro" id="IPR035963">
    <property type="entry name" value="FERM_2"/>
</dbReference>
<dbReference type="InterPro" id="IPR011993">
    <property type="entry name" value="PH-like_dom_sf"/>
</dbReference>
<feature type="compositionally biased region" description="Polar residues" evidence="6">
    <location>
        <begin position="759"/>
        <end position="770"/>
    </location>
</feature>
<comment type="caution">
    <text evidence="8">The sequence shown here is derived from an EMBL/GenBank/DDBJ whole genome shotgun (WGS) entry which is preliminary data.</text>
</comment>
<dbReference type="PIRSF" id="PIRSF002304">
    <property type="entry name" value="Membrane_skeletal_4_1"/>
    <property type="match status" value="1"/>
</dbReference>
<dbReference type="FunFam" id="1.20.80.10:FF:000001">
    <property type="entry name" value="Erythrocyte membrane protein band 4.1"/>
    <property type="match status" value="1"/>
</dbReference>
<dbReference type="Gene3D" id="2.30.29.30">
    <property type="entry name" value="Pleckstrin-homology domain (PH domain)/Phosphotyrosine-binding domain (PTB)"/>
    <property type="match status" value="1"/>
</dbReference>
<evidence type="ECO:0000256" key="2">
    <source>
        <dbReference type="ARBA" id="ARBA00022490"/>
    </source>
</evidence>
<feature type="compositionally biased region" description="Low complexity" evidence="6">
    <location>
        <begin position="77"/>
        <end position="89"/>
    </location>
</feature>
<feature type="compositionally biased region" description="Polar residues" evidence="6">
    <location>
        <begin position="670"/>
        <end position="684"/>
    </location>
</feature>
<dbReference type="GO" id="GO:0031032">
    <property type="term" value="P:actomyosin structure organization"/>
    <property type="evidence" value="ECO:0007669"/>
    <property type="project" value="TreeGrafter"/>
</dbReference>
<feature type="compositionally biased region" description="Low complexity" evidence="6">
    <location>
        <begin position="16"/>
        <end position="39"/>
    </location>
</feature>
<dbReference type="GO" id="GO:0030866">
    <property type="term" value="P:cortical actin cytoskeleton organization"/>
    <property type="evidence" value="ECO:0007669"/>
    <property type="project" value="InterPro"/>
</dbReference>
<feature type="region of interest" description="Disordered" evidence="6">
    <location>
        <begin position="427"/>
        <end position="481"/>
    </location>
</feature>
<evidence type="ECO:0000256" key="4">
    <source>
        <dbReference type="ARBA" id="ARBA00023203"/>
    </source>
</evidence>
<feature type="region of interest" description="Disordered" evidence="6">
    <location>
        <begin position="1"/>
        <end position="91"/>
    </location>
</feature>
<feature type="region of interest" description="Disordered" evidence="6">
    <location>
        <begin position="503"/>
        <end position="586"/>
    </location>
</feature>
<keyword evidence="9" id="KW-1185">Reference proteome</keyword>
<evidence type="ECO:0000256" key="6">
    <source>
        <dbReference type="SAM" id="MobiDB-lite"/>
    </source>
</evidence>
<dbReference type="Pfam" id="PF00373">
    <property type="entry name" value="FERM_M"/>
    <property type="match status" value="1"/>
</dbReference>
<reference evidence="8 9" key="1">
    <citation type="submission" date="2019-09" db="EMBL/GenBank/DDBJ databases">
        <title>Bird 10,000 Genomes (B10K) Project - Family phase.</title>
        <authorList>
            <person name="Zhang G."/>
        </authorList>
    </citation>
    <scope>NUCLEOTIDE SEQUENCE [LARGE SCALE GENOMIC DNA]</scope>
    <source>
        <strain evidence="8">B10K-CU-031-03</strain>
        <tissue evidence="8">Muscle</tissue>
    </source>
</reference>
<dbReference type="EMBL" id="VWPP01000663">
    <property type="protein sequence ID" value="NXE82801.1"/>
    <property type="molecule type" value="Genomic_DNA"/>
</dbReference>
<dbReference type="SMART" id="SM00295">
    <property type="entry name" value="B41"/>
    <property type="match status" value="1"/>
</dbReference>
<dbReference type="Pfam" id="PF09380">
    <property type="entry name" value="FERM_C"/>
    <property type="match status" value="1"/>
</dbReference>
<feature type="domain" description="FERM" evidence="7">
    <location>
        <begin position="97"/>
        <end position="378"/>
    </location>
</feature>
<dbReference type="PANTHER" id="PTHR23280:SF24">
    <property type="entry name" value="BAND 4.1-LIKE PROTEIN 1"/>
    <property type="match status" value="1"/>
</dbReference>
<dbReference type="Gene3D" id="1.20.80.10">
    <property type="match status" value="1"/>
</dbReference>
<feature type="non-terminal residue" evidence="8">
    <location>
        <position position="1"/>
    </location>
</feature>
<dbReference type="PROSITE" id="PS00660">
    <property type="entry name" value="FERM_1"/>
    <property type="match status" value="1"/>
</dbReference>
<feature type="compositionally biased region" description="Basic and acidic residues" evidence="6">
    <location>
        <begin position="443"/>
        <end position="467"/>
    </location>
</feature>
<dbReference type="InterPro" id="IPR014352">
    <property type="entry name" value="FERM/acyl-CoA-bd_prot_sf"/>
</dbReference>
<dbReference type="GO" id="GO:0005856">
    <property type="term" value="C:cytoskeleton"/>
    <property type="evidence" value="ECO:0007669"/>
    <property type="project" value="UniProtKB-SubCell"/>
</dbReference>
<dbReference type="CDD" id="cd17201">
    <property type="entry name" value="FERM_F1_EPB41L1"/>
    <property type="match status" value="1"/>
</dbReference>
<dbReference type="InterPro" id="IPR000299">
    <property type="entry name" value="FERM_domain"/>
</dbReference>
<dbReference type="Pfam" id="PF04382">
    <property type="entry name" value="SAB"/>
    <property type="match status" value="1"/>
</dbReference>
<keyword evidence="5" id="KW-0206">Cytoskeleton</keyword>
<evidence type="ECO:0000313" key="9">
    <source>
        <dbReference type="Proteomes" id="UP000525205"/>
    </source>
</evidence>
<dbReference type="Pfam" id="PF09379">
    <property type="entry name" value="FERM_N"/>
    <property type="match status" value="1"/>
</dbReference>
<sequence length="865" mass="95370">MTTETGPGSEVKNAQEEAPQQQLEAAAHGPTAGAASPAGRDAEASEKPGAQPDARNTEPGTEMEEKDYSETDGLSDKTTPSKTQKSPQKTTKKVKSALCRVTLLDASEYECEVEKHARGQVLFDMVCEHLNLLEKDYFGLTFCDSDSQKNWLDPSKEIKKQIRSGPWNFAFTVKFYPPDPAQLTEDITRYYLCLQLRADIITGRLPCSFVTHALLGSYAVQAELGDYDAEEHVGNYVSELRFAPNQTRELEERIMELHKTYRGMTPGEAEIHFLENAKKLSMYGVDLHHAKDSEGIDIMLGVCANGLLIYRDRLRINRFAWPKILKISYKRSNFYIKIRPGEYEQFESTIGFKLPNHRSAKRLWKVCIEHHTFFRLVSPEPPPKGFLVMGSKFRYSGRTQAQTRQASALIDRPAPFFERSSSKRYTMSRSLDGEFSRPASVSENHDAGAEGEKRDEDGEFGSRRRSETEDEEVTTPTKIKELKFLDKPEDVLLKHQASINELKRTLKEPNSKLVHRDRDRRLPSSPASSSPRHEDETPKGTPEKASERAGLREGAEEKAKPPRHRAPESDTGDEEQDQEKDSVFLKDNHLAIERKCSSITVSSTSSLEAEVDFTVIGDFHGTAFEDISRSLPELDKDKSETEDEGLVSFQHTDKVVPGLEEDVKGGEKVSQPSPDVSQLESSAPKTDAVTVGLRPGVKKPEAEGSAPHQVGTTDAAQVEGGAPGSGDGAAAAHAGTAETAPATSDHSTKAGKGAVPTTDLRSLSPITSGSAGKDVLTSIFSATAETLSTSTTTHVTKTVKGGFSETRIEKRIIITGDEDVDQDQALALAIKEAKLQHPDMLVTKAVVYRETEPSPEERDKKPQVG</sequence>
<dbReference type="InterPro" id="IPR019749">
    <property type="entry name" value="Band_41_domain"/>
</dbReference>
<dbReference type="PRINTS" id="PR00935">
    <property type="entry name" value="BAND41"/>
</dbReference>
<proteinExistence type="predicted"/>
<dbReference type="FunFam" id="2.30.29.30:FF:000001">
    <property type="entry name" value="Erythrocyte membrane protein band 4.1"/>
    <property type="match status" value="1"/>
</dbReference>
<dbReference type="GO" id="GO:0005886">
    <property type="term" value="C:plasma membrane"/>
    <property type="evidence" value="ECO:0007669"/>
    <property type="project" value="TreeGrafter"/>
</dbReference>
<name>A0A7K8PTT0_COCCO</name>
<gene>
    <name evidence="8" type="primary">Epb41l1</name>
    <name evidence="8" type="ORF">COCCOC_R00997</name>
</gene>
<keyword evidence="3" id="KW-0597">Phosphoprotein</keyword>
<dbReference type="PRINTS" id="PR00661">
    <property type="entry name" value="ERMFAMILY"/>
</dbReference>
<dbReference type="InterPro" id="IPR018980">
    <property type="entry name" value="FERM_PH-like_C"/>
</dbReference>
<dbReference type="GO" id="GO:0005198">
    <property type="term" value="F:structural molecule activity"/>
    <property type="evidence" value="ECO:0007669"/>
    <property type="project" value="InterPro"/>
</dbReference>
<keyword evidence="4" id="KW-0009">Actin-binding</keyword>
<dbReference type="SUPFAM" id="SSF54236">
    <property type="entry name" value="Ubiquitin-like"/>
    <property type="match status" value="1"/>
</dbReference>